<evidence type="ECO:0000256" key="2">
    <source>
        <dbReference type="ARBA" id="ARBA00022679"/>
    </source>
</evidence>
<dbReference type="FunFam" id="3.40.50.300:FF:000014">
    <property type="entry name" value="DNA polymerase III subunit gamma/tau"/>
    <property type="match status" value="1"/>
</dbReference>
<comment type="function">
    <text evidence="11">DNA polymerase III is a complex, multichain enzyme responsible for most of the replicative synthesis in bacteria. This DNA polymerase also exhibits 3' to 5' exonuclease activity.</text>
</comment>
<evidence type="ECO:0000256" key="10">
    <source>
        <dbReference type="ARBA" id="ARBA00049244"/>
    </source>
</evidence>
<evidence type="ECO:0000256" key="7">
    <source>
        <dbReference type="ARBA" id="ARBA00022833"/>
    </source>
</evidence>
<dbReference type="KEGG" id="daw:HS1_000849"/>
<evidence type="ECO:0000256" key="5">
    <source>
        <dbReference type="ARBA" id="ARBA00022723"/>
    </source>
</evidence>
<evidence type="ECO:0000256" key="4">
    <source>
        <dbReference type="ARBA" id="ARBA00022705"/>
    </source>
</evidence>
<comment type="subunit">
    <text evidence="11">DNA polymerase III contains a core (composed of alpha, epsilon and theta chains) that associates with a tau subunit. This core dimerizes to form the POLIII' complex. PolIII' associates with the gamma complex (composed of gamma, delta, delta', psi and chi chains) and with the beta chain to form the complete DNA polymerase III complex.</text>
</comment>
<evidence type="ECO:0000256" key="11">
    <source>
        <dbReference type="RuleBase" id="RU364063"/>
    </source>
</evidence>
<keyword evidence="14" id="KW-1185">Reference proteome</keyword>
<keyword evidence="2 11" id="KW-0808">Transferase</keyword>
<dbReference type="InterPro" id="IPR050238">
    <property type="entry name" value="DNA_Rep/Repair_Clamp_Loader"/>
</dbReference>
<name>A0A7U4THX4_DESA2</name>
<keyword evidence="3 11" id="KW-0548">Nucleotidyltransferase</keyword>
<reference evidence="13 14" key="1">
    <citation type="submission" date="2015-10" db="EMBL/GenBank/DDBJ databases">
        <title>Candidatus Desulfofervidus auxilii, a hydrogenotrophic sulfate-reducing bacterium involved in the thermophilic anaerobic oxidation of methane.</title>
        <authorList>
            <person name="Krukenberg V."/>
            <person name="Richter M."/>
            <person name="Wegener G."/>
        </authorList>
    </citation>
    <scope>NUCLEOTIDE SEQUENCE [LARGE SCALE GENOMIC DNA]</scope>
    <source>
        <strain evidence="13 14">HS1</strain>
    </source>
</reference>
<evidence type="ECO:0000259" key="12">
    <source>
        <dbReference type="SMART" id="SM00382"/>
    </source>
</evidence>
<keyword evidence="4 11" id="KW-0235">DNA replication</keyword>
<dbReference type="PANTHER" id="PTHR11669">
    <property type="entry name" value="REPLICATION FACTOR C / DNA POLYMERASE III GAMMA-TAU SUBUNIT"/>
    <property type="match status" value="1"/>
</dbReference>
<keyword evidence="7" id="KW-0862">Zinc</keyword>
<dbReference type="Gene3D" id="1.10.8.60">
    <property type="match status" value="1"/>
</dbReference>
<dbReference type="InterPro" id="IPR008921">
    <property type="entry name" value="DNA_pol3_clamp-load_cplx_C"/>
</dbReference>
<evidence type="ECO:0000256" key="3">
    <source>
        <dbReference type="ARBA" id="ARBA00022695"/>
    </source>
</evidence>
<dbReference type="InterPro" id="IPR012763">
    <property type="entry name" value="DNA_pol_III_sug/sutau_N"/>
</dbReference>
<dbReference type="Pfam" id="PF12169">
    <property type="entry name" value="DNA_pol3_gamma3"/>
    <property type="match status" value="1"/>
</dbReference>
<dbReference type="Proteomes" id="UP000070560">
    <property type="component" value="Chromosome"/>
</dbReference>
<dbReference type="RefSeq" id="WP_066061400.1">
    <property type="nucleotide sequence ID" value="NZ_CP013015.1"/>
</dbReference>
<dbReference type="PANTHER" id="PTHR11669:SF0">
    <property type="entry name" value="PROTEIN STICHEL-LIKE 2"/>
    <property type="match status" value="1"/>
</dbReference>
<keyword evidence="8 11" id="KW-0067">ATP-binding</keyword>
<sequence>MSYLVLARKWRPQFFREVAAQSHVTITLQNAIKANRVPHAMVFCGPRGVGKTTVARILAKALNCEKGPAPEPCNQCPSCREIAQGTFMDVYEMDGASNRGIDEIREIRENVRYLPSSSRYKVYIIDEVHMLTKEAFNALLKTLEEPPPHVIFIFATTEPHKIPSTIMSRCQCYPFRRISNQILHQRLKEVITQEKIKIDQEALWIIVRAADGSLRDALSLLDQVVSFSAPPIQGEHVRAILGLFDTQLILQALEAILKTDINRVMEIVSHICEQGEDLKEFYRQLVMYWRHLLMIKINPQTSLVDLPEHERAQLATLAQIYPLTHLEQLFDILLAEEQILRNSTQPRFVLEALLIKLTEFANIVPIDVIIKKLSHVELKTKRSKESERPEEESERESLIQEDIIFKKAFLKSLKRECPILVPVLENAPVIRNDTTITLKISKTKAKLLEDKQLWQILKNCLGKEGEIIIDTNHKFKENHPKIDTIEENKKGLDFLKQVLKIFGGEVVTPSRRKQ</sequence>
<proteinExistence type="inferred from homology"/>
<dbReference type="GO" id="GO:0003677">
    <property type="term" value="F:DNA binding"/>
    <property type="evidence" value="ECO:0007669"/>
    <property type="project" value="InterPro"/>
</dbReference>
<dbReference type="EC" id="2.7.7.7" evidence="11"/>
<dbReference type="CDD" id="cd00009">
    <property type="entry name" value="AAA"/>
    <property type="match status" value="1"/>
</dbReference>
<dbReference type="InterPro" id="IPR022754">
    <property type="entry name" value="DNA_pol_III_gamma-3"/>
</dbReference>
<dbReference type="InterPro" id="IPR027417">
    <property type="entry name" value="P-loop_NTPase"/>
</dbReference>
<dbReference type="NCBIfam" id="NF004046">
    <property type="entry name" value="PRK05563.1"/>
    <property type="match status" value="1"/>
</dbReference>
<gene>
    <name evidence="11" type="primary">dnaX</name>
    <name evidence="13" type="ORF">HS1_000849</name>
</gene>
<dbReference type="GO" id="GO:0006261">
    <property type="term" value="P:DNA-templated DNA replication"/>
    <property type="evidence" value="ECO:0007669"/>
    <property type="project" value="TreeGrafter"/>
</dbReference>
<keyword evidence="9 11" id="KW-0239">DNA-directed DNA polymerase</keyword>
<dbReference type="Pfam" id="PF22608">
    <property type="entry name" value="DNAX_ATPase_lid"/>
    <property type="match status" value="1"/>
</dbReference>
<evidence type="ECO:0000313" key="13">
    <source>
        <dbReference type="EMBL" id="AMM40653.1"/>
    </source>
</evidence>
<dbReference type="InterPro" id="IPR001270">
    <property type="entry name" value="ClpA/B"/>
</dbReference>
<dbReference type="Pfam" id="PF13177">
    <property type="entry name" value="DNA_pol3_delta2"/>
    <property type="match status" value="1"/>
</dbReference>
<organism evidence="13 14">
    <name type="scientific">Desulfofervidus auxilii</name>
    <dbReference type="NCBI Taxonomy" id="1621989"/>
    <lineage>
        <taxon>Bacteria</taxon>
        <taxon>Pseudomonadati</taxon>
        <taxon>Thermodesulfobacteriota</taxon>
        <taxon>Candidatus Desulfofervidia</taxon>
        <taxon>Candidatus Desulfofervidales</taxon>
        <taxon>Candidatus Desulfofervidaceae</taxon>
        <taxon>Candidatus Desulfofervidus</taxon>
    </lineage>
</organism>
<dbReference type="EMBL" id="CP013015">
    <property type="protein sequence ID" value="AMM40653.1"/>
    <property type="molecule type" value="Genomic_DNA"/>
</dbReference>
<dbReference type="GO" id="GO:0046872">
    <property type="term" value="F:metal ion binding"/>
    <property type="evidence" value="ECO:0007669"/>
    <property type="project" value="UniProtKB-KW"/>
</dbReference>
<keyword evidence="5" id="KW-0479">Metal-binding</keyword>
<evidence type="ECO:0000256" key="6">
    <source>
        <dbReference type="ARBA" id="ARBA00022741"/>
    </source>
</evidence>
<dbReference type="GO" id="GO:0005524">
    <property type="term" value="F:ATP binding"/>
    <property type="evidence" value="ECO:0007669"/>
    <property type="project" value="UniProtKB-KW"/>
</dbReference>
<protein>
    <recommendedName>
        <fullName evidence="11">DNA polymerase III subunit gamma/tau</fullName>
        <ecNumber evidence="11">2.7.7.7</ecNumber>
    </recommendedName>
</protein>
<dbReference type="OrthoDB" id="9810148at2"/>
<evidence type="ECO:0000256" key="9">
    <source>
        <dbReference type="ARBA" id="ARBA00022932"/>
    </source>
</evidence>
<dbReference type="AlphaFoldDB" id="A0A7U4THX4"/>
<evidence type="ECO:0000313" key="14">
    <source>
        <dbReference type="Proteomes" id="UP000070560"/>
    </source>
</evidence>
<dbReference type="InterPro" id="IPR003593">
    <property type="entry name" value="AAA+_ATPase"/>
</dbReference>
<dbReference type="Gene3D" id="1.20.272.10">
    <property type="match status" value="1"/>
</dbReference>
<dbReference type="InterPro" id="IPR045085">
    <property type="entry name" value="HLD_clamp_pol_III_gamma_tau"/>
</dbReference>
<dbReference type="NCBIfam" id="TIGR02397">
    <property type="entry name" value="dnaX_nterm"/>
    <property type="match status" value="1"/>
</dbReference>
<keyword evidence="6 11" id="KW-0547">Nucleotide-binding</keyword>
<dbReference type="SUPFAM" id="SSF52540">
    <property type="entry name" value="P-loop containing nucleoside triphosphate hydrolases"/>
    <property type="match status" value="1"/>
</dbReference>
<dbReference type="FunFam" id="1.10.8.60:FF:000013">
    <property type="entry name" value="DNA polymerase III subunit gamma/tau"/>
    <property type="match status" value="1"/>
</dbReference>
<dbReference type="GO" id="GO:0009360">
    <property type="term" value="C:DNA polymerase III complex"/>
    <property type="evidence" value="ECO:0007669"/>
    <property type="project" value="InterPro"/>
</dbReference>
<dbReference type="SMART" id="SM00382">
    <property type="entry name" value="AAA"/>
    <property type="match status" value="1"/>
</dbReference>
<evidence type="ECO:0000256" key="8">
    <source>
        <dbReference type="ARBA" id="ARBA00022840"/>
    </source>
</evidence>
<comment type="catalytic activity">
    <reaction evidence="10 11">
        <text>DNA(n) + a 2'-deoxyribonucleoside 5'-triphosphate = DNA(n+1) + diphosphate</text>
        <dbReference type="Rhea" id="RHEA:22508"/>
        <dbReference type="Rhea" id="RHEA-COMP:17339"/>
        <dbReference type="Rhea" id="RHEA-COMP:17340"/>
        <dbReference type="ChEBI" id="CHEBI:33019"/>
        <dbReference type="ChEBI" id="CHEBI:61560"/>
        <dbReference type="ChEBI" id="CHEBI:173112"/>
        <dbReference type="EC" id="2.7.7.7"/>
    </reaction>
</comment>
<dbReference type="GO" id="GO:0003887">
    <property type="term" value="F:DNA-directed DNA polymerase activity"/>
    <property type="evidence" value="ECO:0007669"/>
    <property type="project" value="UniProtKB-KW"/>
</dbReference>
<dbReference type="Gene3D" id="3.40.50.300">
    <property type="entry name" value="P-loop containing nucleotide triphosphate hydrolases"/>
    <property type="match status" value="1"/>
</dbReference>
<feature type="domain" description="AAA+ ATPase" evidence="12">
    <location>
        <begin position="37"/>
        <end position="179"/>
    </location>
</feature>
<evidence type="ECO:0000256" key="1">
    <source>
        <dbReference type="ARBA" id="ARBA00006360"/>
    </source>
</evidence>
<dbReference type="PRINTS" id="PR00300">
    <property type="entry name" value="CLPPROTEASEA"/>
</dbReference>
<dbReference type="CDD" id="cd18137">
    <property type="entry name" value="HLD_clamp_pol_III_gamma_tau"/>
    <property type="match status" value="1"/>
</dbReference>
<accession>A0A7U4THX4</accession>
<comment type="similarity">
    <text evidence="1 11">Belongs to the DnaX/STICHEL family.</text>
</comment>
<dbReference type="SUPFAM" id="SSF48019">
    <property type="entry name" value="post-AAA+ oligomerization domain-like"/>
    <property type="match status" value="1"/>
</dbReference>